<dbReference type="Gene3D" id="3.30.450.20">
    <property type="entry name" value="PAS domain"/>
    <property type="match status" value="1"/>
</dbReference>
<comment type="caution">
    <text evidence="2">The sequence shown here is derived from an EMBL/GenBank/DDBJ whole genome shotgun (WGS) entry which is preliminary data.</text>
</comment>
<keyword evidence="3" id="KW-1185">Reference proteome</keyword>
<evidence type="ECO:0000313" key="2">
    <source>
        <dbReference type="EMBL" id="KAJ6241361.1"/>
    </source>
</evidence>
<organism evidence="2 3">
    <name type="scientific">Anaeramoeba flamelloides</name>
    <dbReference type="NCBI Taxonomy" id="1746091"/>
    <lineage>
        <taxon>Eukaryota</taxon>
        <taxon>Metamonada</taxon>
        <taxon>Anaeramoebidae</taxon>
        <taxon>Anaeramoeba</taxon>
    </lineage>
</organism>
<gene>
    <name evidence="2" type="ORF">M0813_23299</name>
</gene>
<dbReference type="EMBL" id="JAOAOG010000194">
    <property type="protein sequence ID" value="KAJ6241361.1"/>
    <property type="molecule type" value="Genomic_DNA"/>
</dbReference>
<feature type="compositionally biased region" description="Basic and acidic residues" evidence="1">
    <location>
        <begin position="182"/>
        <end position="194"/>
    </location>
</feature>
<evidence type="ECO:0000313" key="3">
    <source>
        <dbReference type="Proteomes" id="UP001150062"/>
    </source>
</evidence>
<accession>A0ABQ8Y965</accession>
<reference evidence="2" key="1">
    <citation type="submission" date="2022-08" db="EMBL/GenBank/DDBJ databases">
        <title>Novel sulfate-reducing endosymbionts in the free-living metamonad Anaeramoeba.</title>
        <authorList>
            <person name="Jerlstrom-Hultqvist J."/>
            <person name="Cepicka I."/>
            <person name="Gallot-Lavallee L."/>
            <person name="Salas-Leiva D."/>
            <person name="Curtis B.A."/>
            <person name="Zahonova K."/>
            <person name="Pipaliya S."/>
            <person name="Dacks J."/>
            <person name="Roger A.J."/>
        </authorList>
    </citation>
    <scope>NUCLEOTIDE SEQUENCE</scope>
    <source>
        <strain evidence="2">Schooner1</strain>
    </source>
</reference>
<protein>
    <submittedName>
        <fullName evidence="2">Uncharacterized protein</fullName>
    </submittedName>
</protein>
<evidence type="ECO:0000256" key="1">
    <source>
        <dbReference type="SAM" id="MobiDB-lite"/>
    </source>
</evidence>
<feature type="region of interest" description="Disordered" evidence="1">
    <location>
        <begin position="182"/>
        <end position="201"/>
    </location>
</feature>
<dbReference type="Proteomes" id="UP001150062">
    <property type="component" value="Unassembled WGS sequence"/>
</dbReference>
<sequence>MGNTFFQSCKKKRLKPNHFQNYTRKIHLSNDPICLLSSDGMLDLMNKRFLSLLKINNGSIINGKSVYTLFPQTQTFSKKSSSIVLQKILQDFKNSKQFTKTFLWTFLNSEGQNINVRIWMSLIQDSGDYYIQLVLRYARKLTKRVKIKEQEKPKLKHKYQQYIKSRIPTTSKQSANNFYAQEETKTRKAKHTEEIQENNYSTQRTTVSELFPSRLHFLKGSPLYLPRFETQKMTKPRTVQTSIKDHKFSLFPLSLTNTSNNQTFTIENDQEEENEMKEIDKEEQKIFYEIKQGNNEKMSQQQQQQQQPPFNSKKIDIQKIQPYKENEDKHRKLSEHIYEIKLLLNSLENDDIKFDILNTLNDISDLFDQSFSKIAWKIQLLLLQHKLSPHNHVGNNSKQNNIYQKDLQLNKMKHLEEKNHQEKMFEKKFFSHQEESNQILLL</sequence>
<name>A0ABQ8Y965_9EUKA</name>
<proteinExistence type="predicted"/>